<dbReference type="Gene3D" id="3.40.850.10">
    <property type="entry name" value="Kinesin motor domain"/>
    <property type="match status" value="1"/>
</dbReference>
<evidence type="ECO:0000256" key="6">
    <source>
        <dbReference type="SAM" id="MobiDB-lite"/>
    </source>
</evidence>
<name>A0A1S3J0Z2_LINAN</name>
<feature type="compositionally biased region" description="Polar residues" evidence="6">
    <location>
        <begin position="893"/>
        <end position="907"/>
    </location>
</feature>
<dbReference type="PANTHER" id="PTHR47971">
    <property type="entry name" value="KINESIN-RELATED PROTEIN 6"/>
    <property type="match status" value="1"/>
</dbReference>
<feature type="region of interest" description="Disordered" evidence="6">
    <location>
        <begin position="388"/>
        <end position="430"/>
    </location>
</feature>
<evidence type="ECO:0000256" key="2">
    <source>
        <dbReference type="ARBA" id="ARBA00022741"/>
    </source>
</evidence>
<feature type="region of interest" description="Disordered" evidence="6">
    <location>
        <begin position="957"/>
        <end position="980"/>
    </location>
</feature>
<feature type="compositionally biased region" description="Basic and acidic residues" evidence="6">
    <location>
        <begin position="971"/>
        <end position="980"/>
    </location>
</feature>
<gene>
    <name evidence="9" type="primary">LOC106168826</name>
</gene>
<feature type="region of interest" description="Disordered" evidence="6">
    <location>
        <begin position="523"/>
        <end position="660"/>
    </location>
</feature>
<feature type="region of interest" description="Disordered" evidence="6">
    <location>
        <begin position="118"/>
        <end position="242"/>
    </location>
</feature>
<dbReference type="GO" id="GO:0005524">
    <property type="term" value="F:ATP binding"/>
    <property type="evidence" value="ECO:0007669"/>
    <property type="project" value="UniProtKB-KW"/>
</dbReference>
<dbReference type="GO" id="GO:0003777">
    <property type="term" value="F:microtubule motor activity"/>
    <property type="evidence" value="ECO:0007669"/>
    <property type="project" value="InterPro"/>
</dbReference>
<dbReference type="PANTHER" id="PTHR47971:SF20">
    <property type="entry name" value="KINESIN-LIKE PROTEIN KIF24"/>
    <property type="match status" value="1"/>
</dbReference>
<dbReference type="GO" id="GO:0007018">
    <property type="term" value="P:microtubule-based movement"/>
    <property type="evidence" value="ECO:0007669"/>
    <property type="project" value="InterPro"/>
</dbReference>
<dbReference type="RefSeq" id="XP_013403479.1">
    <property type="nucleotide sequence ID" value="XM_013548025.1"/>
</dbReference>
<feature type="compositionally biased region" description="Low complexity" evidence="6">
    <location>
        <begin position="686"/>
        <end position="696"/>
    </location>
</feature>
<dbReference type="InParanoid" id="A0A1S3J0Z2"/>
<dbReference type="InterPro" id="IPR027640">
    <property type="entry name" value="Kinesin-like_fam"/>
</dbReference>
<comment type="subcellular location">
    <subcellularLocation>
        <location evidence="1">Cytoplasm</location>
        <location evidence="1">Cytoskeleton</location>
    </subcellularLocation>
</comment>
<keyword evidence="4" id="KW-0963">Cytoplasm</keyword>
<accession>A0A1S3J0Z2</accession>
<reference evidence="9" key="1">
    <citation type="submission" date="2025-08" db="UniProtKB">
        <authorList>
            <consortium name="RefSeq"/>
        </authorList>
    </citation>
    <scope>IDENTIFICATION</scope>
    <source>
        <tissue evidence="9">Gonads</tissue>
    </source>
</reference>
<dbReference type="GO" id="GO:0008017">
    <property type="term" value="F:microtubule binding"/>
    <property type="evidence" value="ECO:0007669"/>
    <property type="project" value="InterPro"/>
</dbReference>
<feature type="region of interest" description="Disordered" evidence="6">
    <location>
        <begin position="686"/>
        <end position="736"/>
    </location>
</feature>
<dbReference type="GO" id="GO:0007019">
    <property type="term" value="P:microtubule depolymerization"/>
    <property type="evidence" value="ECO:0007669"/>
    <property type="project" value="TreeGrafter"/>
</dbReference>
<keyword evidence="4" id="KW-0206">Cytoskeleton</keyword>
<evidence type="ECO:0000256" key="5">
    <source>
        <dbReference type="PROSITE-ProRule" id="PRU00283"/>
    </source>
</evidence>
<evidence type="ECO:0000256" key="1">
    <source>
        <dbReference type="ARBA" id="ARBA00004245"/>
    </source>
</evidence>
<feature type="region of interest" description="Disordered" evidence="6">
    <location>
        <begin position="459"/>
        <end position="482"/>
    </location>
</feature>
<feature type="compositionally biased region" description="Low complexity" evidence="6">
    <location>
        <begin position="146"/>
        <end position="161"/>
    </location>
</feature>
<protein>
    <submittedName>
        <fullName evidence="9">Uncharacterized protein LOC106168826</fullName>
    </submittedName>
</protein>
<dbReference type="InterPro" id="IPR001752">
    <property type="entry name" value="Kinesin_motor_dom"/>
</dbReference>
<dbReference type="SMART" id="SM00129">
    <property type="entry name" value="KISc"/>
    <property type="match status" value="1"/>
</dbReference>
<feature type="compositionally biased region" description="Low complexity" evidence="6">
    <location>
        <begin position="402"/>
        <end position="416"/>
    </location>
</feature>
<dbReference type="InterPro" id="IPR027417">
    <property type="entry name" value="P-loop_NTPase"/>
</dbReference>
<dbReference type="STRING" id="7574.A0A1S3J0Z2"/>
<feature type="domain" description="Kinesin motor" evidence="7">
    <location>
        <begin position="1"/>
        <end position="101"/>
    </location>
</feature>
<comment type="caution">
    <text evidence="5">Lacks conserved residue(s) required for the propagation of feature annotation.</text>
</comment>
<evidence type="ECO:0000256" key="3">
    <source>
        <dbReference type="ARBA" id="ARBA00022840"/>
    </source>
</evidence>
<feature type="compositionally biased region" description="Polar residues" evidence="6">
    <location>
        <begin position="123"/>
        <end position="142"/>
    </location>
</feature>
<feature type="compositionally biased region" description="Basic and acidic residues" evidence="6">
    <location>
        <begin position="213"/>
        <end position="239"/>
    </location>
</feature>
<keyword evidence="8" id="KW-1185">Reference proteome</keyword>
<dbReference type="GeneID" id="106168826"/>
<dbReference type="AlphaFoldDB" id="A0A1S3J0Z2"/>
<evidence type="ECO:0000259" key="7">
    <source>
        <dbReference type="PROSITE" id="PS50067"/>
    </source>
</evidence>
<evidence type="ECO:0000313" key="9">
    <source>
        <dbReference type="RefSeq" id="XP_013403479.1"/>
    </source>
</evidence>
<feature type="compositionally biased region" description="Polar residues" evidence="6">
    <location>
        <begin position="722"/>
        <end position="735"/>
    </location>
</feature>
<feature type="compositionally biased region" description="Low complexity" evidence="6">
    <location>
        <begin position="829"/>
        <end position="859"/>
    </location>
</feature>
<feature type="region of interest" description="Disordered" evidence="6">
    <location>
        <begin position="773"/>
        <end position="907"/>
    </location>
</feature>
<dbReference type="SUPFAM" id="SSF52540">
    <property type="entry name" value="P-loop containing nucleoside triphosphate hydrolases"/>
    <property type="match status" value="1"/>
</dbReference>
<dbReference type="Proteomes" id="UP000085678">
    <property type="component" value="Unplaced"/>
</dbReference>
<dbReference type="KEGG" id="lak:106168826"/>
<dbReference type="Pfam" id="PF00225">
    <property type="entry name" value="Kinesin"/>
    <property type="match status" value="1"/>
</dbReference>
<organism evidence="8 9">
    <name type="scientific">Lingula anatina</name>
    <name type="common">Brachiopod</name>
    <name type="synonym">Lingula unguis</name>
    <dbReference type="NCBI Taxonomy" id="7574"/>
    <lineage>
        <taxon>Eukaryota</taxon>
        <taxon>Metazoa</taxon>
        <taxon>Spiralia</taxon>
        <taxon>Lophotrochozoa</taxon>
        <taxon>Brachiopoda</taxon>
        <taxon>Linguliformea</taxon>
        <taxon>Lingulata</taxon>
        <taxon>Lingulida</taxon>
        <taxon>Linguloidea</taxon>
        <taxon>Lingulidae</taxon>
        <taxon>Lingula</taxon>
    </lineage>
</organism>
<feature type="compositionally biased region" description="Basic and acidic residues" evidence="6">
    <location>
        <begin position="596"/>
        <end position="617"/>
    </location>
</feature>
<dbReference type="GO" id="GO:0005874">
    <property type="term" value="C:microtubule"/>
    <property type="evidence" value="ECO:0007669"/>
    <property type="project" value="TreeGrafter"/>
</dbReference>
<dbReference type="PROSITE" id="PS50067">
    <property type="entry name" value="KINESIN_MOTOR_2"/>
    <property type="match status" value="1"/>
</dbReference>
<sequence length="1074" mass="118121">MSFIDLAGSERLCEVTDFSNKQNRLEGAEINQSLLALKECIRSIDQATKHTPFRQSKLTHILKDSFVGNSKTCMIANISPGQSACDHTLNTLRYADRVKELKRSGSGDRLDNVEKTMADLRSKSQSPSRNCNSKNSSSTTPSVFHPSSIPLSSTPKKSTPLKSKHDSQKKQPFQGSMYETPIRGHKIKRKTAELKTNGESSSTSSQRNKHSKDRIPLRVVREPSSESGERKNSQNERNDGNGVKMSALLYETVENNRNIHYRRQQPETYQKSEAAHETQHTAGETNEYYQSFALEKDNQTFSQTSSSAGHQSEIVTHLDNIMAHAQAVLDKSQNREENNHANHDRVGNNRHFPVQAWDQMTISNGHPAHEPNNMVLWRKYNEPIPPVNLHRYHNEHIPASPPHHSQSTSTTSSPKSPDNRRPKLSPLLPDKNFNFLHLSRSHGSPTYKLKLSTSADDLGEKAPKFTNVSDDSKVSEDHTEMIKSSPLDAKRKLFKEDETNEPISSKPRNVTTTKDMTVFALTSVPKSSNQVEGKVQPKEPVLGQQAAEVMSSSQRESSSTHREWHPKSALAQKIQSLPSPDDFLKSLAEIRLQKKTQREPNQKGKDSDSESGGDKMSPRSPPSSECADYKGNMPGVGQSEVMCANPGKSNDLRPFPDLLVSPSNSRRLGAFQPYSHLPPNKLTQISPGISSSQQGSRGLANCEEEGQKTESAPNKAVVSQAPAKSTLSSVDQDCNTSHRAEDQHLNLFNTVKNADPKELITKALSFTEEKDKEAVTYENSTNGDPRTLSEKSPVGEDCNVVTDLQKSDKASSAQERMLGNDQDRKGAPTDDSFTDSSKTTLSSSSCLSSSGLDSSATPSRRLDSNATNGSQSSQHSSESHSDFLKLPPPPQFVTVNKSSSAHTASVNTPVRIERLEVSGIPGTTFSPIHPSPSLAPTKLVTVPTVITKTIIADDNISNGRLLKGTPNGGGDSDRGSSMDKDGLVLTRGDSAQEKAQNLLITSHEEQLAEMTALCKEEMRLLRSIKNGDLTFPTYVKELKSVLSSKCRCIETLSGQLAELSAYTFDSPHQQFETS</sequence>
<proteinExistence type="inferred from homology"/>
<keyword evidence="3" id="KW-0067">ATP-binding</keyword>
<keyword evidence="2" id="KW-0547">Nucleotide-binding</keyword>
<feature type="compositionally biased region" description="Polar residues" evidence="6">
    <location>
        <begin position="197"/>
        <end position="206"/>
    </location>
</feature>
<dbReference type="InterPro" id="IPR036961">
    <property type="entry name" value="Kinesin_motor_dom_sf"/>
</dbReference>
<feature type="compositionally biased region" description="Basic and acidic residues" evidence="6">
    <location>
        <begin position="470"/>
        <end position="481"/>
    </location>
</feature>
<evidence type="ECO:0000256" key="4">
    <source>
        <dbReference type="ARBA" id="ARBA00023212"/>
    </source>
</evidence>
<evidence type="ECO:0000313" key="8">
    <source>
        <dbReference type="Proteomes" id="UP000085678"/>
    </source>
</evidence>
<comment type="similarity">
    <text evidence="5">Belongs to the TRAFAC class myosin-kinesin ATPase superfamily. Kinesin family.</text>
</comment>